<evidence type="ECO:0000256" key="1">
    <source>
        <dbReference type="ARBA" id="ARBA00004477"/>
    </source>
</evidence>
<keyword evidence="5 6" id="KW-0472">Membrane</keyword>
<dbReference type="Pfam" id="PF02453">
    <property type="entry name" value="Reticulon"/>
    <property type="match status" value="1"/>
</dbReference>
<evidence type="ECO:0000313" key="9">
    <source>
        <dbReference type="Proteomes" id="UP000026915"/>
    </source>
</evidence>
<dbReference type="GO" id="GO:0005789">
    <property type="term" value="C:endoplasmic reticulum membrane"/>
    <property type="evidence" value="ECO:0007669"/>
    <property type="project" value="UniProtKB-SubCell"/>
</dbReference>
<evidence type="ECO:0000256" key="4">
    <source>
        <dbReference type="ARBA" id="ARBA00022989"/>
    </source>
</evidence>
<protein>
    <recommendedName>
        <fullName evidence="6">Reticulon-like protein</fullName>
    </recommendedName>
</protein>
<dbReference type="AlphaFoldDB" id="A0A061FVJ3"/>
<feature type="transmembrane region" description="Helical" evidence="6">
    <location>
        <begin position="45"/>
        <end position="61"/>
    </location>
</feature>
<dbReference type="InterPro" id="IPR003388">
    <property type="entry name" value="Reticulon"/>
</dbReference>
<reference evidence="8 9" key="1">
    <citation type="journal article" date="2013" name="Genome Biol.">
        <title>The genome sequence of the most widely cultivated cacao type and its use to identify candidate genes regulating pod color.</title>
        <authorList>
            <person name="Motamayor J.C."/>
            <person name="Mockaitis K."/>
            <person name="Schmutz J."/>
            <person name="Haiminen N."/>
            <person name="Iii D.L."/>
            <person name="Cornejo O."/>
            <person name="Findley S.D."/>
            <person name="Zheng P."/>
            <person name="Utro F."/>
            <person name="Royaert S."/>
            <person name="Saski C."/>
            <person name="Jenkins J."/>
            <person name="Podicheti R."/>
            <person name="Zhao M."/>
            <person name="Scheffler B.E."/>
            <person name="Stack J.C."/>
            <person name="Feltus F.A."/>
            <person name="Mustiga G.M."/>
            <person name="Amores F."/>
            <person name="Phillips W."/>
            <person name="Marelli J.P."/>
            <person name="May G.D."/>
            <person name="Shapiro H."/>
            <person name="Ma J."/>
            <person name="Bustamante C.D."/>
            <person name="Schnell R.J."/>
            <person name="Main D."/>
            <person name="Gilbert D."/>
            <person name="Parida L."/>
            <person name="Kuhn D.N."/>
        </authorList>
    </citation>
    <scope>NUCLEOTIDE SEQUENCE [LARGE SCALE GENOMIC DNA]</scope>
    <source>
        <strain evidence="9">cv. Matina 1-6</strain>
    </source>
</reference>
<accession>A0A061FVJ3</accession>
<name>A0A061FVJ3_THECC</name>
<evidence type="ECO:0000256" key="3">
    <source>
        <dbReference type="ARBA" id="ARBA00022824"/>
    </source>
</evidence>
<dbReference type="PROSITE" id="PS50845">
    <property type="entry name" value="RETICULON"/>
    <property type="match status" value="1"/>
</dbReference>
<gene>
    <name evidence="8" type="ORF">TCM_012437</name>
</gene>
<sequence>MPIYESSESDNETIPRVKLFGRERPMHSILGGGKVADVLLWRERNLSAALLIGVTAIWFLFEVVEYNFVTLLCHISITTMLVIFIWGMFADYFGCTRPKIPELLSNEHAFREVVSAFGFLCMETLPYLYTKFENEVDYHAGQMTRKASKLYRRFDSRVLTKIPRGPVKEKKHA</sequence>
<dbReference type="Gramene" id="EOY21103">
    <property type="protein sequence ID" value="EOY21103"/>
    <property type="gene ID" value="TCM_012437"/>
</dbReference>
<dbReference type="InterPro" id="IPR045064">
    <property type="entry name" value="Reticulon-like"/>
</dbReference>
<dbReference type="Proteomes" id="UP000026915">
    <property type="component" value="Chromosome 3"/>
</dbReference>
<dbReference type="EMBL" id="CM001881">
    <property type="protein sequence ID" value="EOY21103.1"/>
    <property type="molecule type" value="Genomic_DNA"/>
</dbReference>
<keyword evidence="9" id="KW-1185">Reference proteome</keyword>
<proteinExistence type="predicted"/>
<evidence type="ECO:0000313" key="8">
    <source>
        <dbReference type="EMBL" id="EOY21103.1"/>
    </source>
</evidence>
<evidence type="ECO:0000256" key="6">
    <source>
        <dbReference type="RuleBase" id="RU363132"/>
    </source>
</evidence>
<feature type="domain" description="Reticulon" evidence="7">
    <location>
        <begin position="35"/>
        <end position="117"/>
    </location>
</feature>
<comment type="subcellular location">
    <subcellularLocation>
        <location evidence="1 6">Endoplasmic reticulum membrane</location>
        <topology evidence="1 6">Multi-pass membrane protein</topology>
    </subcellularLocation>
</comment>
<feature type="transmembrane region" description="Helical" evidence="6">
    <location>
        <begin position="68"/>
        <end position="89"/>
    </location>
</feature>
<evidence type="ECO:0000256" key="5">
    <source>
        <dbReference type="ARBA" id="ARBA00023136"/>
    </source>
</evidence>
<keyword evidence="2 6" id="KW-0812">Transmembrane</keyword>
<dbReference type="PANTHER" id="PTHR10994:SF85">
    <property type="entry name" value="RETICULON-LIKE PROTEIN B9"/>
    <property type="match status" value="1"/>
</dbReference>
<organism evidence="8 9">
    <name type="scientific">Theobroma cacao</name>
    <name type="common">Cacao</name>
    <name type="synonym">Cocoa</name>
    <dbReference type="NCBI Taxonomy" id="3641"/>
    <lineage>
        <taxon>Eukaryota</taxon>
        <taxon>Viridiplantae</taxon>
        <taxon>Streptophyta</taxon>
        <taxon>Embryophyta</taxon>
        <taxon>Tracheophyta</taxon>
        <taxon>Spermatophyta</taxon>
        <taxon>Magnoliopsida</taxon>
        <taxon>eudicotyledons</taxon>
        <taxon>Gunneridae</taxon>
        <taxon>Pentapetalae</taxon>
        <taxon>rosids</taxon>
        <taxon>malvids</taxon>
        <taxon>Malvales</taxon>
        <taxon>Malvaceae</taxon>
        <taxon>Byttnerioideae</taxon>
        <taxon>Theobroma</taxon>
    </lineage>
</organism>
<dbReference type="HOGENOM" id="CLU_066344_2_0_1"/>
<evidence type="ECO:0000259" key="7">
    <source>
        <dbReference type="PROSITE" id="PS50845"/>
    </source>
</evidence>
<evidence type="ECO:0000256" key="2">
    <source>
        <dbReference type="ARBA" id="ARBA00022692"/>
    </source>
</evidence>
<dbReference type="PANTHER" id="PTHR10994">
    <property type="entry name" value="RETICULON"/>
    <property type="match status" value="1"/>
</dbReference>
<keyword evidence="4 6" id="KW-1133">Transmembrane helix</keyword>
<keyword evidence="3 6" id="KW-0256">Endoplasmic reticulum</keyword>
<dbReference type="GO" id="GO:0009617">
    <property type="term" value="P:response to bacterium"/>
    <property type="evidence" value="ECO:0007669"/>
    <property type="project" value="InterPro"/>
</dbReference>